<name>A0ACA9QI19_9GLOM</name>
<feature type="non-terminal residue" evidence="1">
    <location>
        <position position="1"/>
    </location>
</feature>
<evidence type="ECO:0000313" key="1">
    <source>
        <dbReference type="EMBL" id="CAG8752829.1"/>
    </source>
</evidence>
<feature type="non-terminal residue" evidence="1">
    <location>
        <position position="244"/>
    </location>
</feature>
<keyword evidence="2" id="KW-1185">Reference proteome</keyword>
<sequence length="244" mass="28783">RNELIYENNTLCASCYTRFQNINVNSGNKDIDILIKATYKNQPKFRLEWIPFNDFTDVTQIGTGGFSEIYTAAWTKGEITGWSSTKNEYNRRRNQTVALKILKDSQNINSTFLKELQNIIKSQPNSHVRHLIQCYGVSQNPKTKDYIFVMPYMSNGSLNNYLSNNFKDITWKMKLDFLRNIFTGIKWIHENKIIHRDIHNGNILIGNKISPRQNFSYKKEKLNRQHIKKCFIQQPITRYKDTEK</sequence>
<proteinExistence type="predicted"/>
<reference evidence="1" key="1">
    <citation type="submission" date="2021-06" db="EMBL/GenBank/DDBJ databases">
        <authorList>
            <person name="Kallberg Y."/>
            <person name="Tangrot J."/>
            <person name="Rosling A."/>
        </authorList>
    </citation>
    <scope>NUCLEOTIDE SEQUENCE</scope>
    <source>
        <strain evidence="1">MA461A</strain>
    </source>
</reference>
<organism evidence="1 2">
    <name type="scientific">Racocetra persica</name>
    <dbReference type="NCBI Taxonomy" id="160502"/>
    <lineage>
        <taxon>Eukaryota</taxon>
        <taxon>Fungi</taxon>
        <taxon>Fungi incertae sedis</taxon>
        <taxon>Mucoromycota</taxon>
        <taxon>Glomeromycotina</taxon>
        <taxon>Glomeromycetes</taxon>
        <taxon>Diversisporales</taxon>
        <taxon>Gigasporaceae</taxon>
        <taxon>Racocetra</taxon>
    </lineage>
</organism>
<dbReference type="Proteomes" id="UP000789920">
    <property type="component" value="Unassembled WGS sequence"/>
</dbReference>
<dbReference type="EMBL" id="CAJVQC010033030">
    <property type="protein sequence ID" value="CAG8752829.1"/>
    <property type="molecule type" value="Genomic_DNA"/>
</dbReference>
<comment type="caution">
    <text evidence="1">The sequence shown here is derived from an EMBL/GenBank/DDBJ whole genome shotgun (WGS) entry which is preliminary data.</text>
</comment>
<accession>A0ACA9QI19</accession>
<protein>
    <submittedName>
        <fullName evidence="1">34999_t:CDS:1</fullName>
    </submittedName>
</protein>
<gene>
    <name evidence="1" type="ORF">RPERSI_LOCUS14376</name>
</gene>
<evidence type="ECO:0000313" key="2">
    <source>
        <dbReference type="Proteomes" id="UP000789920"/>
    </source>
</evidence>